<dbReference type="SUPFAM" id="SSF46785">
    <property type="entry name" value="Winged helix' DNA-binding domain"/>
    <property type="match status" value="1"/>
</dbReference>
<dbReference type="Gene3D" id="3.30.565.60">
    <property type="match status" value="1"/>
</dbReference>
<evidence type="ECO:0000313" key="3">
    <source>
        <dbReference type="Proteomes" id="UP000186758"/>
    </source>
</evidence>
<proteinExistence type="predicted"/>
<comment type="caution">
    <text evidence="2">The sequence shown here is derived from an EMBL/GenBank/DDBJ whole genome shotgun (WGS) entry which is preliminary data.</text>
</comment>
<protein>
    <recommendedName>
        <fullName evidence="1">Schlafen AlbA-2 domain-containing protein</fullName>
    </recommendedName>
</protein>
<dbReference type="Proteomes" id="UP000186758">
    <property type="component" value="Unassembled WGS sequence"/>
</dbReference>
<dbReference type="AlphaFoldDB" id="A0A1Q9YJG9"/>
<dbReference type="RefSeq" id="WP_075885607.1">
    <property type="nucleotide sequence ID" value="NZ_CAKOCV010000020.1"/>
</dbReference>
<name>A0A1Q9YJG9_9FIRM</name>
<evidence type="ECO:0000259" key="1">
    <source>
        <dbReference type="Pfam" id="PF04326"/>
    </source>
</evidence>
<dbReference type="InterPro" id="IPR038461">
    <property type="entry name" value="Schlafen_AlbA_2_dom_sf"/>
</dbReference>
<dbReference type="PANTHER" id="PTHR30595">
    <property type="entry name" value="GLPR-RELATED TRANSCRIPTIONAL REPRESSOR"/>
    <property type="match status" value="1"/>
</dbReference>
<dbReference type="Pfam" id="PF04326">
    <property type="entry name" value="SLFN_AlbA_2"/>
    <property type="match status" value="1"/>
</dbReference>
<dbReference type="PANTHER" id="PTHR30595:SF6">
    <property type="entry name" value="SCHLAFEN ALBA-2 DOMAIN-CONTAINING PROTEIN"/>
    <property type="match status" value="1"/>
</dbReference>
<evidence type="ECO:0000313" key="2">
    <source>
        <dbReference type="EMBL" id="OLU44582.1"/>
    </source>
</evidence>
<accession>A0A1Q9YJG9</accession>
<dbReference type="Gene3D" id="3.30.950.30">
    <property type="entry name" value="Schlafen, AAA domain"/>
    <property type="match status" value="1"/>
</dbReference>
<dbReference type="EMBL" id="MPJZ01000063">
    <property type="protein sequence ID" value="OLU44582.1"/>
    <property type="molecule type" value="Genomic_DNA"/>
</dbReference>
<dbReference type="InterPro" id="IPR007421">
    <property type="entry name" value="Schlafen_AlbA_2_dom"/>
</dbReference>
<dbReference type="InterPro" id="IPR036388">
    <property type="entry name" value="WH-like_DNA-bd_sf"/>
</dbReference>
<dbReference type="InterPro" id="IPR038475">
    <property type="entry name" value="RecG_C_sf"/>
</dbReference>
<dbReference type="Pfam" id="PF13749">
    <property type="entry name" value="HATPase_c_4"/>
    <property type="match status" value="1"/>
</dbReference>
<feature type="domain" description="Schlafen AlbA-2" evidence="1">
    <location>
        <begin position="4"/>
        <end position="106"/>
    </location>
</feature>
<gene>
    <name evidence="2" type="ORF">BO223_07835</name>
</gene>
<organism evidence="2 3">
    <name type="scientific">Faecalibaculum rodentium</name>
    <dbReference type="NCBI Taxonomy" id="1702221"/>
    <lineage>
        <taxon>Bacteria</taxon>
        <taxon>Bacillati</taxon>
        <taxon>Bacillota</taxon>
        <taxon>Erysipelotrichia</taxon>
        <taxon>Erysipelotrichales</taxon>
        <taxon>Erysipelotrichaceae</taxon>
        <taxon>Faecalibaculum</taxon>
    </lineage>
</organism>
<sequence>MEHEGKYLEYKETVSRTYLKTVSAFANYGPGTIIFGITDDFQTVGVADPLRTALDIENQINDNIIPGPDYSLAIREDNTIALTVNKGKNTPYCYKGKAYKRNDTSTIVVSEYEYRNLLLKNMNISWTELPSKVQDLHFKAFENKFISRFGREAVFPDTYITLELYTEEEGFTNAASLLADNNPHPGLDIVEYGENRTILDNVYYLEKLSVLEILQRTQEIFERKYCYETVEGFDRVVKERIPSRCFRELIANALIHREWMVSGKIKVEMFRDKVTVSSPGGLPEGLSPERYISDRHLSFLRNRNLALTFLKLGLVETLGSGIPMIQESYRHSVRKPEFTVEDDMISTTLPVLLLPAQLTTEQRTVYELVRLMQPVSAGELARHSELSRTVQLRILNELIDCGMIAKEGKGRSTKYILHEQPMT</sequence>
<reference evidence="2 3" key="1">
    <citation type="submission" date="2016-11" db="EMBL/GenBank/DDBJ databases">
        <title>Description of two novel members of the family Erysipelotrichaceae: Ileibacterium lipovorans gen. nov., sp. nov. and Dubosiella newyorkensis, gen. nov., sp. nov.</title>
        <authorList>
            <person name="Cox L.M."/>
            <person name="Sohn J."/>
            <person name="Tyrrell K.L."/>
            <person name="Citron D.M."/>
            <person name="Lawson P.A."/>
            <person name="Patel N.B."/>
            <person name="Iizumi T."/>
            <person name="Perez-Perez G.I."/>
            <person name="Goldstein E.J."/>
            <person name="Blaser M.J."/>
        </authorList>
    </citation>
    <scope>NUCLEOTIDE SEQUENCE [LARGE SCALE GENOMIC DNA]</scope>
    <source>
        <strain evidence="2 3">NYU-BL-K8</strain>
    </source>
</reference>
<dbReference type="Gene3D" id="1.10.10.10">
    <property type="entry name" value="Winged helix-like DNA-binding domain superfamily/Winged helix DNA-binding domain"/>
    <property type="match status" value="1"/>
</dbReference>
<dbReference type="InterPro" id="IPR036390">
    <property type="entry name" value="WH_DNA-bd_sf"/>
</dbReference>